<evidence type="ECO:0000256" key="2">
    <source>
        <dbReference type="ARBA" id="ARBA00022670"/>
    </source>
</evidence>
<dbReference type="InterPro" id="IPR043504">
    <property type="entry name" value="Peptidase_S1_PA_chymotrypsin"/>
</dbReference>
<dbReference type="RefSeq" id="WP_177199078.1">
    <property type="nucleotide sequence ID" value="NZ_FOOK01000014.1"/>
</dbReference>
<dbReference type="GO" id="GO:0006508">
    <property type="term" value="P:proteolysis"/>
    <property type="evidence" value="ECO:0007669"/>
    <property type="project" value="UniProtKB-KW"/>
</dbReference>
<name>A0A1I2NTQ5_9BACL</name>
<dbReference type="EC" id="3.4.21.-" evidence="6"/>
<evidence type="ECO:0000256" key="6">
    <source>
        <dbReference type="RuleBase" id="RU004296"/>
    </source>
</evidence>
<dbReference type="InterPro" id="IPR008256">
    <property type="entry name" value="Peptidase_S1B"/>
</dbReference>
<evidence type="ECO:0000313" key="7">
    <source>
        <dbReference type="EMBL" id="SFG07252.1"/>
    </source>
</evidence>
<dbReference type="AlphaFoldDB" id="A0A1I2NTQ5"/>
<dbReference type="PANTHER" id="PTHR15462:SF8">
    <property type="entry name" value="SERINE PROTEASE"/>
    <property type="match status" value="1"/>
</dbReference>
<dbReference type="STRING" id="201973.SAMN04488025_11469"/>
<dbReference type="InterPro" id="IPR050966">
    <property type="entry name" value="Glutamyl_endopeptidase"/>
</dbReference>
<dbReference type="Proteomes" id="UP000198661">
    <property type="component" value="Unassembled WGS sequence"/>
</dbReference>
<comment type="similarity">
    <text evidence="1 6">Belongs to the peptidase S1B family.</text>
</comment>
<dbReference type="PROSITE" id="PS00134">
    <property type="entry name" value="TRYPSIN_HIS"/>
    <property type="match status" value="1"/>
</dbReference>
<dbReference type="SUPFAM" id="SSF50494">
    <property type="entry name" value="Trypsin-like serine proteases"/>
    <property type="match status" value="1"/>
</dbReference>
<dbReference type="InterPro" id="IPR018114">
    <property type="entry name" value="TRYPSIN_HIS"/>
</dbReference>
<keyword evidence="8" id="KW-1185">Reference proteome</keyword>
<gene>
    <name evidence="7" type="ORF">SAMN04488025_11469</name>
</gene>
<keyword evidence="2 6" id="KW-0645">Protease</keyword>
<evidence type="ECO:0000313" key="8">
    <source>
        <dbReference type="Proteomes" id="UP000198661"/>
    </source>
</evidence>
<dbReference type="Gene3D" id="2.40.10.10">
    <property type="entry name" value="Trypsin-like serine proteases"/>
    <property type="match status" value="2"/>
</dbReference>
<keyword evidence="3" id="KW-0732">Signal</keyword>
<accession>A0A1I2NTQ5</accession>
<dbReference type="GO" id="GO:0004252">
    <property type="term" value="F:serine-type endopeptidase activity"/>
    <property type="evidence" value="ECO:0007669"/>
    <property type="project" value="InterPro"/>
</dbReference>
<evidence type="ECO:0000256" key="5">
    <source>
        <dbReference type="ARBA" id="ARBA00022825"/>
    </source>
</evidence>
<keyword evidence="5 6" id="KW-0720">Serine protease</keyword>
<evidence type="ECO:0000256" key="1">
    <source>
        <dbReference type="ARBA" id="ARBA00008764"/>
    </source>
</evidence>
<proteinExistence type="inferred from homology"/>
<dbReference type="Pfam" id="PF13365">
    <property type="entry name" value="Trypsin_2"/>
    <property type="match status" value="1"/>
</dbReference>
<evidence type="ECO:0000256" key="3">
    <source>
        <dbReference type="ARBA" id="ARBA00022729"/>
    </source>
</evidence>
<keyword evidence="4 6" id="KW-0378">Hydrolase</keyword>
<dbReference type="PRINTS" id="PR00839">
    <property type="entry name" value="V8PROTEASE"/>
</dbReference>
<sequence length="341" mass="38688">MKRILLVFLGLLLAVTLLSWDFHGAQANASSHAKGVKRYEKIELPKVKTSESNLLKNKNRIKEKPVRKELSAQQIEKLKELGPYAMVSSHGKIIDQSKYVKKGKLLMQRAKEHYLSKSRIQAEDNRIRIDATTSPPYNAIASLEFLDKDENVYSCTGYYIDRNTVVTAAHCVFDTWNDEWLPELVWVAPGRKGNELPYDWTYGIELNIVSGWVNVVPPKEGYLSYDQVQYDFAVIQVADSHSKWMDLYPFGYGEGDTVNATGFPGDKEYGYMYNSTGKITNWDTSYNVITHSCYVWHGTSGGPIWSQSGNRAIGIVSTTSWSPLIHSSVYNLIYEWANENG</sequence>
<dbReference type="PANTHER" id="PTHR15462">
    <property type="entry name" value="SERINE PROTEASE"/>
    <property type="match status" value="1"/>
</dbReference>
<organism evidence="7 8">
    <name type="scientific">Planifilum fulgidum</name>
    <dbReference type="NCBI Taxonomy" id="201973"/>
    <lineage>
        <taxon>Bacteria</taxon>
        <taxon>Bacillati</taxon>
        <taxon>Bacillota</taxon>
        <taxon>Bacilli</taxon>
        <taxon>Bacillales</taxon>
        <taxon>Thermoactinomycetaceae</taxon>
        <taxon>Planifilum</taxon>
    </lineage>
</organism>
<dbReference type="EMBL" id="FOOK01000014">
    <property type="protein sequence ID" value="SFG07252.1"/>
    <property type="molecule type" value="Genomic_DNA"/>
</dbReference>
<evidence type="ECO:0000256" key="4">
    <source>
        <dbReference type="ARBA" id="ARBA00022801"/>
    </source>
</evidence>
<reference evidence="7 8" key="1">
    <citation type="submission" date="2016-10" db="EMBL/GenBank/DDBJ databases">
        <authorList>
            <person name="de Groot N.N."/>
        </authorList>
    </citation>
    <scope>NUCLEOTIDE SEQUENCE [LARGE SCALE GENOMIC DNA]</scope>
    <source>
        <strain evidence="7 8">DSM 44945</strain>
    </source>
</reference>
<protein>
    <recommendedName>
        <fullName evidence="6">Serine protease</fullName>
        <ecNumber evidence="6">3.4.21.-</ecNumber>
    </recommendedName>
</protein>
<dbReference type="InterPro" id="IPR009003">
    <property type="entry name" value="Peptidase_S1_PA"/>
</dbReference>